<dbReference type="AlphaFoldDB" id="A0A221SWB1"/>
<accession>A0A221SWB1</accession>
<keyword evidence="2" id="KW-1185">Reference proteome</keyword>
<dbReference type="EMBL" id="CP021081">
    <property type="protein sequence ID" value="ASN80937.1"/>
    <property type="molecule type" value="Genomic_DNA"/>
</dbReference>
<protein>
    <submittedName>
        <fullName evidence="1">Uncharacterized protein</fullName>
    </submittedName>
</protein>
<evidence type="ECO:0000313" key="2">
    <source>
        <dbReference type="Proteomes" id="UP000259030"/>
    </source>
</evidence>
<gene>
    <name evidence="1" type="ORF">DFI_07935</name>
</gene>
<sequence length="611" mass="67417">MNAWQELVDLFDYKLGDLEAGRTPKGGRHSVAELREELLSAPLDPNLHRRLMKVDRRYRAMLREKREGALAEPGAAPQQAPTSLASILNDLAAVQPRPSAWSGEAPLGKAESEAWTDLLRQEWEAGLRRALQEQGKVWQEERGHLSLRVLYTALENAERAGRAVREWMHVPGAYDRLLSLHDAEVLQRMMLTVADALVSETAWRRLRAALSQVREEPFPRKENEGVMQALLEAAQGENVSPLARQELLEALRSQYRAPRDPLERAAIRDAAQAVLSLLDALLADAPTTAPGAVPEGSILYSASPRTALASPDGAKDPHRLVIFLPGGTETRWQGMHARWQQIGGHWQLLLDREVALIRPKLPAAERMVVMHPEPHRVEVYLSGSYLMLVLDRRMDEDMNMRAGLAHLIAVMMNPEEAYAALRLSRLTAQVLRHGQGVLEDHDLEGLTPDSADKFLLASGEALLAFCRKGAETLVSRIRARNGENTEADLRAAGAALGVDPEITSRLRHALQLAAFGGITVPPGEWRALPDVPSDGNFASALIGEEPVSFRLEGRAMTLRKDYRGQLMAVLPGYPAQELHDVLVLRMPTMSVLVLKQGAQVSVGTVVDPTPN</sequence>
<proteinExistence type="predicted"/>
<dbReference type="KEGG" id="dfc:DFI_07935"/>
<name>A0A221SWB1_9DEIO</name>
<reference evidence="1 2" key="1">
    <citation type="submission" date="2017-05" db="EMBL/GenBank/DDBJ databases">
        <title>The complete genome sequence of Deinococcus ficus isolated from the rhizosphere of the Ficus religiosa L. in Taiwan.</title>
        <authorList>
            <person name="Wu K.-M."/>
            <person name="Liao T.-L."/>
            <person name="Liu Y.-M."/>
            <person name="Young C.-C."/>
            <person name="Tsai S.-F."/>
        </authorList>
    </citation>
    <scope>NUCLEOTIDE SEQUENCE [LARGE SCALE GENOMIC DNA]</scope>
    <source>
        <strain evidence="1 2">CC-FR2-10</strain>
    </source>
</reference>
<dbReference type="RefSeq" id="WP_051307392.1">
    <property type="nucleotide sequence ID" value="NZ_CP021081.1"/>
</dbReference>
<evidence type="ECO:0000313" key="1">
    <source>
        <dbReference type="EMBL" id="ASN80937.1"/>
    </source>
</evidence>
<dbReference type="STRING" id="317577.GCA_000419625_02329"/>
<organism evidence="1 2">
    <name type="scientific">Deinococcus ficus</name>
    <dbReference type="NCBI Taxonomy" id="317577"/>
    <lineage>
        <taxon>Bacteria</taxon>
        <taxon>Thermotogati</taxon>
        <taxon>Deinococcota</taxon>
        <taxon>Deinococci</taxon>
        <taxon>Deinococcales</taxon>
        <taxon>Deinococcaceae</taxon>
        <taxon>Deinococcus</taxon>
    </lineage>
</organism>
<dbReference type="Proteomes" id="UP000259030">
    <property type="component" value="Chromosome"/>
</dbReference>